<comment type="caution">
    <text evidence="2">The sequence shown here is derived from an EMBL/GenBank/DDBJ whole genome shotgun (WGS) entry which is preliminary data.</text>
</comment>
<evidence type="ECO:0000313" key="2">
    <source>
        <dbReference type="EMBL" id="MEQ2226233.1"/>
    </source>
</evidence>
<organism evidence="2 3">
    <name type="scientific">Ilyodon furcidens</name>
    <name type="common">goldbreast splitfin</name>
    <dbReference type="NCBI Taxonomy" id="33524"/>
    <lineage>
        <taxon>Eukaryota</taxon>
        <taxon>Metazoa</taxon>
        <taxon>Chordata</taxon>
        <taxon>Craniata</taxon>
        <taxon>Vertebrata</taxon>
        <taxon>Euteleostomi</taxon>
        <taxon>Actinopterygii</taxon>
        <taxon>Neopterygii</taxon>
        <taxon>Teleostei</taxon>
        <taxon>Neoteleostei</taxon>
        <taxon>Acanthomorphata</taxon>
        <taxon>Ovalentaria</taxon>
        <taxon>Atherinomorphae</taxon>
        <taxon>Cyprinodontiformes</taxon>
        <taxon>Goodeidae</taxon>
        <taxon>Ilyodon</taxon>
    </lineage>
</organism>
<dbReference type="Proteomes" id="UP001482620">
    <property type="component" value="Unassembled WGS sequence"/>
</dbReference>
<keyword evidence="3" id="KW-1185">Reference proteome</keyword>
<reference evidence="2 3" key="1">
    <citation type="submission" date="2021-06" db="EMBL/GenBank/DDBJ databases">
        <authorList>
            <person name="Palmer J.M."/>
        </authorList>
    </citation>
    <scope>NUCLEOTIDE SEQUENCE [LARGE SCALE GENOMIC DNA]</scope>
    <source>
        <strain evidence="3">if_2019</strain>
        <tissue evidence="2">Muscle</tissue>
    </source>
</reference>
<sequence length="101" mass="10950">MSFSQGSGFLLFNILHVFSISGKRCLGDSPNRQSATCLNVSEDIGKAEAMATASERQGQQVLENIRKVVSIKTRLRTDILISFPGEDIISSILCCSGRVSL</sequence>
<feature type="chain" id="PRO_5045177824" evidence="1">
    <location>
        <begin position="28"/>
        <end position="101"/>
    </location>
</feature>
<evidence type="ECO:0000313" key="3">
    <source>
        <dbReference type="Proteomes" id="UP001482620"/>
    </source>
</evidence>
<dbReference type="EMBL" id="JAHRIQ010014707">
    <property type="protein sequence ID" value="MEQ2226233.1"/>
    <property type="molecule type" value="Genomic_DNA"/>
</dbReference>
<proteinExistence type="predicted"/>
<name>A0ABV0T041_9TELE</name>
<keyword evidence="1" id="KW-0732">Signal</keyword>
<accession>A0ABV0T041</accession>
<evidence type="ECO:0000256" key="1">
    <source>
        <dbReference type="SAM" id="SignalP"/>
    </source>
</evidence>
<gene>
    <name evidence="2" type="ORF">ILYODFUR_025493</name>
</gene>
<feature type="signal peptide" evidence="1">
    <location>
        <begin position="1"/>
        <end position="27"/>
    </location>
</feature>
<protein>
    <submittedName>
        <fullName evidence="2">Uncharacterized protein</fullName>
    </submittedName>
</protein>